<dbReference type="Pfam" id="PF20653">
    <property type="entry name" value="COG6_C"/>
    <property type="match status" value="1"/>
</dbReference>
<evidence type="ECO:0000256" key="1">
    <source>
        <dbReference type="ARBA" id="ARBA00004395"/>
    </source>
</evidence>
<evidence type="ECO:0000256" key="2">
    <source>
        <dbReference type="ARBA" id="ARBA00011023"/>
    </source>
</evidence>
<dbReference type="AlphaFoldDB" id="A0A9W7JBY0"/>
<reference evidence="13" key="1">
    <citation type="submission" date="2023-05" db="EMBL/GenBank/DDBJ databases">
        <title>Genome and transcriptome analyses reveal genes involved in the formation of fine ridges on petal epidermal cells in Hibiscus trionum.</title>
        <authorList>
            <person name="Koshimizu S."/>
            <person name="Masuda S."/>
            <person name="Ishii T."/>
            <person name="Shirasu K."/>
            <person name="Hoshino A."/>
            <person name="Arita M."/>
        </authorList>
    </citation>
    <scope>NUCLEOTIDE SEQUENCE</scope>
    <source>
        <strain evidence="13">Hamamatsu line</strain>
    </source>
</reference>
<feature type="domain" description="Conserved oligomeric complex COG6 N-terminal" evidence="11">
    <location>
        <begin position="34"/>
        <end position="145"/>
    </location>
</feature>
<dbReference type="PANTHER" id="PTHR21506">
    <property type="entry name" value="COMPONENT OF OLIGOMERIC GOLGI COMPLEX 6"/>
    <property type="match status" value="1"/>
</dbReference>
<keyword evidence="5 9" id="KW-0653">Protein transport</keyword>
<evidence type="ECO:0000256" key="8">
    <source>
        <dbReference type="ARBA" id="ARBA00031348"/>
    </source>
</evidence>
<comment type="subcellular location">
    <subcellularLocation>
        <location evidence="1 9">Golgi apparatus membrane</location>
        <topology evidence="1 9">Peripheral membrane protein</topology>
    </subcellularLocation>
</comment>
<dbReference type="PANTHER" id="PTHR21506:SF0">
    <property type="entry name" value="CONSERVED OLIGOMERIC GOLGI COMPLEX SUBUNIT 6"/>
    <property type="match status" value="1"/>
</dbReference>
<gene>
    <name evidence="13" type="ORF">HRI_004925300</name>
</gene>
<dbReference type="Proteomes" id="UP001165190">
    <property type="component" value="Unassembled WGS sequence"/>
</dbReference>
<evidence type="ECO:0000256" key="7">
    <source>
        <dbReference type="ARBA" id="ARBA00023136"/>
    </source>
</evidence>
<feature type="compositionally biased region" description="Low complexity" evidence="10">
    <location>
        <begin position="493"/>
        <end position="502"/>
    </location>
</feature>
<dbReference type="SMART" id="SM01087">
    <property type="entry name" value="COG6"/>
    <property type="match status" value="1"/>
</dbReference>
<evidence type="ECO:0000256" key="5">
    <source>
        <dbReference type="ARBA" id="ARBA00022927"/>
    </source>
</evidence>
<comment type="function">
    <text evidence="9">Required for normal Golgi function.</text>
</comment>
<feature type="domain" description="Conserved Oligomeric Golgi complex subunit 6 C-terminal" evidence="12">
    <location>
        <begin position="176"/>
        <end position="693"/>
    </location>
</feature>
<name>A0A9W7JBY0_HIBTR</name>
<comment type="caution">
    <text evidence="13">The sequence shown here is derived from an EMBL/GenBank/DDBJ whole genome shotgun (WGS) entry which is preliminary data.</text>
</comment>
<protein>
    <recommendedName>
        <fullName evidence="3 9">Conserved oligomeric Golgi complex subunit 6</fullName>
        <shortName evidence="9">COG complex subunit 6</shortName>
    </recommendedName>
    <alternativeName>
        <fullName evidence="8 9">Component of oligomeric Golgi complex 6</fullName>
    </alternativeName>
</protein>
<dbReference type="GO" id="GO:0006891">
    <property type="term" value="P:intra-Golgi vesicle-mediated transport"/>
    <property type="evidence" value="ECO:0007669"/>
    <property type="project" value="UniProtKB-UniRule"/>
</dbReference>
<evidence type="ECO:0000256" key="4">
    <source>
        <dbReference type="ARBA" id="ARBA00022448"/>
    </source>
</evidence>
<dbReference type="Pfam" id="PF06419">
    <property type="entry name" value="COG6_N"/>
    <property type="match status" value="1"/>
</dbReference>
<dbReference type="InterPro" id="IPR010490">
    <property type="entry name" value="COG6"/>
</dbReference>
<evidence type="ECO:0000259" key="12">
    <source>
        <dbReference type="Pfam" id="PF20653"/>
    </source>
</evidence>
<dbReference type="OrthoDB" id="272987at2759"/>
<dbReference type="EMBL" id="BSYR01000064">
    <property type="protein sequence ID" value="GMJ12561.1"/>
    <property type="molecule type" value="Genomic_DNA"/>
</dbReference>
<dbReference type="InterPro" id="IPR048369">
    <property type="entry name" value="COG6_C"/>
</dbReference>
<comment type="subunit">
    <text evidence="9">Component of the conserved oligomeric Golgi complex.</text>
</comment>
<evidence type="ECO:0000259" key="11">
    <source>
        <dbReference type="Pfam" id="PF06419"/>
    </source>
</evidence>
<proteinExistence type="inferred from homology"/>
<evidence type="ECO:0000256" key="10">
    <source>
        <dbReference type="SAM" id="MobiDB-lite"/>
    </source>
</evidence>
<evidence type="ECO:0000313" key="13">
    <source>
        <dbReference type="EMBL" id="GMJ12561.1"/>
    </source>
</evidence>
<keyword evidence="7 9" id="KW-0472">Membrane</keyword>
<dbReference type="GO" id="GO:0015031">
    <property type="term" value="P:protein transport"/>
    <property type="evidence" value="ECO:0007669"/>
    <property type="project" value="UniProtKB-KW"/>
</dbReference>
<sequence>MVAGGLAPGLSRKLKKVLECRTDTPEVLASLNTLSTFYTENTPQARRNLRSTIEKRSLDINLDFLRASQAAQLALDRVEDEVNSLADCCDTIAKALNSCSASTGDIINTTERLKQELEVTTQKQQIVSYFLRDYQLSPQEITALRDEELDENFFKALSHVQEIHSNCKILLRTHHQRAGLELMDMMAMYQEGAYERLCRWVQAECRKLGDTDNPEVNELLKTAVRCLMERPVLFKYCAEEVANMRHNALFRRFISALTRGGPGGMPRPIEVHAHDPLRYVGDMLGWLHQALASERELVLALLDPDALIETGSAANPFLSKNVENDFGKIEADLTFVLDRIFEGVCRPFKVRVEQVLQSQPSLIISYKLSNTLEFYSYTISDLLGRETSLCNTLWALKDAAQKTFFEILKSRGEKLLRYPPLVAVDLSPAPAVREGVSVLLEIIDTYNSMMVPASGKKPAFDPVISALLDPIIQMCEQAAEAHKSKGSGHSSRRSQMSSDSGQLSKSAVDAILSNNNSATFSQVNKNSEAPSKIFLINCLCAIQQPLLAHEVAAEYAKKLGTMIDNHVNVLVEKEVDTILRRCGLSMKMHHFRNSNSKDTTAGTPLAEVEDTTPSSLSECLKAFFGFILGSESSLPEFEQMQVPKLRADACIQVARSLADSYELIYNAIMDPKNKYPDPKSLARHPPDQIRTILGI</sequence>
<accession>A0A9W7JBY0</accession>
<evidence type="ECO:0000256" key="3">
    <source>
        <dbReference type="ARBA" id="ARBA00020973"/>
    </source>
</evidence>
<evidence type="ECO:0000313" key="14">
    <source>
        <dbReference type="Proteomes" id="UP001165190"/>
    </source>
</evidence>
<organism evidence="13 14">
    <name type="scientific">Hibiscus trionum</name>
    <name type="common">Flower of an hour</name>
    <dbReference type="NCBI Taxonomy" id="183268"/>
    <lineage>
        <taxon>Eukaryota</taxon>
        <taxon>Viridiplantae</taxon>
        <taxon>Streptophyta</taxon>
        <taxon>Embryophyta</taxon>
        <taxon>Tracheophyta</taxon>
        <taxon>Spermatophyta</taxon>
        <taxon>Magnoliopsida</taxon>
        <taxon>eudicotyledons</taxon>
        <taxon>Gunneridae</taxon>
        <taxon>Pentapetalae</taxon>
        <taxon>rosids</taxon>
        <taxon>malvids</taxon>
        <taxon>Malvales</taxon>
        <taxon>Malvaceae</taxon>
        <taxon>Malvoideae</taxon>
        <taxon>Hibiscus</taxon>
    </lineage>
</organism>
<keyword evidence="14" id="KW-1185">Reference proteome</keyword>
<dbReference type="GO" id="GO:0017119">
    <property type="term" value="C:Golgi transport complex"/>
    <property type="evidence" value="ECO:0007669"/>
    <property type="project" value="UniProtKB-UniRule"/>
</dbReference>
<evidence type="ECO:0000256" key="6">
    <source>
        <dbReference type="ARBA" id="ARBA00023034"/>
    </source>
</evidence>
<comment type="similarity">
    <text evidence="2 9">Belongs to the COG6 family.</text>
</comment>
<keyword evidence="4 9" id="KW-0813">Transport</keyword>
<dbReference type="GO" id="GO:0000139">
    <property type="term" value="C:Golgi membrane"/>
    <property type="evidence" value="ECO:0007669"/>
    <property type="project" value="UniProtKB-SubCell"/>
</dbReference>
<evidence type="ECO:0000256" key="9">
    <source>
        <dbReference type="RuleBase" id="RU365075"/>
    </source>
</evidence>
<dbReference type="InterPro" id="IPR048368">
    <property type="entry name" value="COG6_N"/>
</dbReference>
<feature type="region of interest" description="Disordered" evidence="10">
    <location>
        <begin position="482"/>
        <end position="502"/>
    </location>
</feature>
<keyword evidence="6 9" id="KW-0333">Golgi apparatus</keyword>